<proteinExistence type="predicted"/>
<dbReference type="Proteomes" id="UP000499080">
    <property type="component" value="Unassembled WGS sequence"/>
</dbReference>
<name>A0A4Y2KSM9_ARAVE</name>
<dbReference type="EMBL" id="BGPR01004888">
    <property type="protein sequence ID" value="GBN04493.1"/>
    <property type="molecule type" value="Genomic_DNA"/>
</dbReference>
<evidence type="ECO:0000313" key="3">
    <source>
        <dbReference type="Proteomes" id="UP000499080"/>
    </source>
</evidence>
<comment type="caution">
    <text evidence="2">The sequence shown here is derived from an EMBL/GenBank/DDBJ whole genome shotgun (WGS) entry which is preliminary data.</text>
</comment>
<evidence type="ECO:0000313" key="2">
    <source>
        <dbReference type="EMBL" id="GBN04493.1"/>
    </source>
</evidence>
<dbReference type="AlphaFoldDB" id="A0A4Y2KSM9"/>
<protein>
    <recommendedName>
        <fullName evidence="1">DUF4817 domain-containing protein</fullName>
    </recommendedName>
</protein>
<dbReference type="Pfam" id="PF16087">
    <property type="entry name" value="DUF4817"/>
    <property type="match status" value="1"/>
</dbReference>
<keyword evidence="3" id="KW-1185">Reference proteome</keyword>
<accession>A0A4Y2KSM9</accession>
<reference evidence="2 3" key="1">
    <citation type="journal article" date="2019" name="Sci. Rep.">
        <title>Orb-weaving spider Araneus ventricosus genome elucidates the spidroin gene catalogue.</title>
        <authorList>
            <person name="Kono N."/>
            <person name="Nakamura H."/>
            <person name="Ohtoshi R."/>
            <person name="Moran D.A.P."/>
            <person name="Shinohara A."/>
            <person name="Yoshida Y."/>
            <person name="Fujiwara M."/>
            <person name="Mori M."/>
            <person name="Tomita M."/>
            <person name="Arakawa K."/>
        </authorList>
    </citation>
    <scope>NUCLEOTIDE SEQUENCE [LARGE SCALE GENOMIC DNA]</scope>
</reference>
<sequence length="134" mass="15403">MVKFGINEYCEILLIYVECGRKAKSAERLYRECFPDGLTQQTILKVVKRLREMGYGINRPRVRRLRIVGYKVQPEDELAYALTRPQRSAKIISENSGFSKIRVRTILDESGAHPYQSTPVQGLILRDVTRGAML</sequence>
<gene>
    <name evidence="2" type="ORF">AVEN_85866_1</name>
</gene>
<dbReference type="InterPro" id="IPR032135">
    <property type="entry name" value="DUF4817"/>
</dbReference>
<organism evidence="2 3">
    <name type="scientific">Araneus ventricosus</name>
    <name type="common">Orbweaver spider</name>
    <name type="synonym">Epeira ventricosa</name>
    <dbReference type="NCBI Taxonomy" id="182803"/>
    <lineage>
        <taxon>Eukaryota</taxon>
        <taxon>Metazoa</taxon>
        <taxon>Ecdysozoa</taxon>
        <taxon>Arthropoda</taxon>
        <taxon>Chelicerata</taxon>
        <taxon>Arachnida</taxon>
        <taxon>Araneae</taxon>
        <taxon>Araneomorphae</taxon>
        <taxon>Entelegynae</taxon>
        <taxon>Araneoidea</taxon>
        <taxon>Araneidae</taxon>
        <taxon>Araneus</taxon>
    </lineage>
</organism>
<evidence type="ECO:0000259" key="1">
    <source>
        <dbReference type="Pfam" id="PF16087"/>
    </source>
</evidence>
<feature type="domain" description="DUF4817" evidence="1">
    <location>
        <begin position="7"/>
        <end position="54"/>
    </location>
</feature>